<dbReference type="PANTHER" id="PTHR33048:SF47">
    <property type="entry name" value="INTEGRAL MEMBRANE PROTEIN-RELATED"/>
    <property type="match status" value="1"/>
</dbReference>
<dbReference type="PANTHER" id="PTHR33048">
    <property type="entry name" value="PTH11-LIKE INTEGRAL MEMBRANE PROTEIN (AFU_ORTHOLOGUE AFUA_5G11245)"/>
    <property type="match status" value="1"/>
</dbReference>
<comment type="similarity">
    <text evidence="5">Belongs to the SAT4 family.</text>
</comment>
<reference evidence="9" key="1">
    <citation type="journal article" date="2020" name="Phytopathology">
        <title>Genome sequence and comparative analysis of Colletotrichum gloeosporioides isolated from Liriodendron leaves.</title>
        <authorList>
            <person name="Fu F.F."/>
            <person name="Hao Z."/>
            <person name="Wang P."/>
            <person name="Lu Y."/>
            <person name="Xue L.J."/>
            <person name="Wei G."/>
            <person name="Tian Y."/>
            <person name="Baishi H."/>
            <person name="Xu H."/>
            <person name="Shi J."/>
            <person name="Cheng T."/>
            <person name="Wang G."/>
            <person name="Yi Y."/>
            <person name="Chen J."/>
        </authorList>
    </citation>
    <scope>NUCLEOTIDE SEQUENCE</scope>
    <source>
        <strain evidence="9">Lc1</strain>
    </source>
</reference>
<dbReference type="GO" id="GO:0016020">
    <property type="term" value="C:membrane"/>
    <property type="evidence" value="ECO:0007669"/>
    <property type="project" value="UniProtKB-SubCell"/>
</dbReference>
<keyword evidence="3 7" id="KW-1133">Transmembrane helix</keyword>
<sequence length="443" mass="48969">MSLSSDELEDLLASPALEPPEGVTPNFDNPPNQNGLAWAVTTACMVIATLCLFVRCYARLWIEKKVRIEEGTAPLSRFSAVKPSTGAMDISADCHIQKGAYWGAAYAAYGMIWTPGYYVHTWNLRNKDLIQPLYRYLHRTADPRKLILVYGCCYSAVLPLIKTAILLDWCRIFTAGDKRKSVFWWCCMGVVGFQCLWGILCIILLNMQCTPHNAIWEFYVPSKCFALPKVMLTSASVQVATDIVMVLLPQRIIWGLQMNLQGKIGISIIFGVGILASIAACFRLDHTIAFAKAADTMYFIGPLLFWACAEMTCGFFILSVPCLPKVIRESGLPRKVKSALGISVKTTNPSDQKSSDYATGSTPQRSKSGLHADSYYKMRDDGVSMTNFDRSESQEELHGGPSVQNSTRNGKLGVQVTRTTLITVTSGSRSGSDTDENMTPWAK</sequence>
<feature type="domain" description="Rhodopsin" evidence="8">
    <location>
        <begin position="110"/>
        <end position="328"/>
    </location>
</feature>
<feature type="compositionally biased region" description="Polar residues" evidence="6">
    <location>
        <begin position="347"/>
        <end position="367"/>
    </location>
</feature>
<reference evidence="9" key="2">
    <citation type="submission" date="2020-03" db="EMBL/GenBank/DDBJ databases">
        <authorList>
            <person name="Fu F.-F."/>
            <person name="Chen J."/>
        </authorList>
    </citation>
    <scope>NUCLEOTIDE SEQUENCE</scope>
    <source>
        <strain evidence="9">Lc1</strain>
    </source>
</reference>
<name>A0A8H4C6J8_COLGL</name>
<dbReference type="GeneID" id="69011118"/>
<evidence type="ECO:0000259" key="8">
    <source>
        <dbReference type="Pfam" id="PF20684"/>
    </source>
</evidence>
<dbReference type="Proteomes" id="UP000613401">
    <property type="component" value="Unassembled WGS sequence"/>
</dbReference>
<evidence type="ECO:0000256" key="7">
    <source>
        <dbReference type="SAM" id="Phobius"/>
    </source>
</evidence>
<comment type="caution">
    <text evidence="9">The sequence shown here is derived from an EMBL/GenBank/DDBJ whole genome shotgun (WGS) entry which is preliminary data.</text>
</comment>
<comment type="subcellular location">
    <subcellularLocation>
        <location evidence="1">Membrane</location>
        <topology evidence="1">Multi-pass membrane protein</topology>
    </subcellularLocation>
</comment>
<evidence type="ECO:0000313" key="9">
    <source>
        <dbReference type="EMBL" id="KAF3798059.1"/>
    </source>
</evidence>
<evidence type="ECO:0000256" key="3">
    <source>
        <dbReference type="ARBA" id="ARBA00022989"/>
    </source>
</evidence>
<gene>
    <name evidence="9" type="ORF">GCG54_00003962</name>
</gene>
<keyword evidence="4 7" id="KW-0472">Membrane</keyword>
<dbReference type="InterPro" id="IPR052337">
    <property type="entry name" value="SAT4-like"/>
</dbReference>
<dbReference type="RefSeq" id="XP_045257219.1">
    <property type="nucleotide sequence ID" value="XM_045404019.1"/>
</dbReference>
<protein>
    <recommendedName>
        <fullName evidence="8">Rhodopsin domain-containing protein</fullName>
    </recommendedName>
</protein>
<proteinExistence type="inferred from homology"/>
<dbReference type="AlphaFoldDB" id="A0A8H4C6J8"/>
<feature type="region of interest" description="Disordered" evidence="6">
    <location>
        <begin position="390"/>
        <end position="443"/>
    </location>
</feature>
<feature type="transmembrane region" description="Helical" evidence="7">
    <location>
        <begin position="182"/>
        <end position="205"/>
    </location>
</feature>
<accession>A0A8H4C6J8</accession>
<feature type="transmembrane region" description="Helical" evidence="7">
    <location>
        <begin position="36"/>
        <end position="58"/>
    </location>
</feature>
<organism evidence="9 10">
    <name type="scientific">Colletotrichum gloeosporioides</name>
    <name type="common">Anthracnose fungus</name>
    <name type="synonym">Glomerella cingulata</name>
    <dbReference type="NCBI Taxonomy" id="474922"/>
    <lineage>
        <taxon>Eukaryota</taxon>
        <taxon>Fungi</taxon>
        <taxon>Dikarya</taxon>
        <taxon>Ascomycota</taxon>
        <taxon>Pezizomycotina</taxon>
        <taxon>Sordariomycetes</taxon>
        <taxon>Hypocreomycetidae</taxon>
        <taxon>Glomerellales</taxon>
        <taxon>Glomerellaceae</taxon>
        <taxon>Colletotrichum</taxon>
        <taxon>Colletotrichum gloeosporioides species complex</taxon>
    </lineage>
</organism>
<dbReference type="Pfam" id="PF20684">
    <property type="entry name" value="Fung_rhodopsin"/>
    <property type="match status" value="1"/>
</dbReference>
<dbReference type="EMBL" id="WVTB01000103">
    <property type="protein sequence ID" value="KAF3798059.1"/>
    <property type="molecule type" value="Genomic_DNA"/>
</dbReference>
<keyword evidence="10" id="KW-1185">Reference proteome</keyword>
<evidence type="ECO:0000313" key="10">
    <source>
        <dbReference type="Proteomes" id="UP000613401"/>
    </source>
</evidence>
<feature type="region of interest" description="Disordered" evidence="6">
    <location>
        <begin position="347"/>
        <end position="371"/>
    </location>
</feature>
<feature type="transmembrane region" description="Helical" evidence="7">
    <location>
        <begin position="260"/>
        <end position="279"/>
    </location>
</feature>
<feature type="transmembrane region" description="Helical" evidence="7">
    <location>
        <begin position="147"/>
        <end position="170"/>
    </location>
</feature>
<evidence type="ECO:0000256" key="1">
    <source>
        <dbReference type="ARBA" id="ARBA00004141"/>
    </source>
</evidence>
<evidence type="ECO:0000256" key="2">
    <source>
        <dbReference type="ARBA" id="ARBA00022692"/>
    </source>
</evidence>
<evidence type="ECO:0000256" key="4">
    <source>
        <dbReference type="ARBA" id="ARBA00023136"/>
    </source>
</evidence>
<keyword evidence="2 7" id="KW-0812">Transmembrane</keyword>
<dbReference type="InterPro" id="IPR049326">
    <property type="entry name" value="Rhodopsin_dom_fungi"/>
</dbReference>
<feature type="transmembrane region" description="Helical" evidence="7">
    <location>
        <begin position="299"/>
        <end position="320"/>
    </location>
</feature>
<evidence type="ECO:0000256" key="6">
    <source>
        <dbReference type="SAM" id="MobiDB-lite"/>
    </source>
</evidence>
<feature type="compositionally biased region" description="Polar residues" evidence="6">
    <location>
        <begin position="416"/>
        <end position="431"/>
    </location>
</feature>
<evidence type="ECO:0000256" key="5">
    <source>
        <dbReference type="ARBA" id="ARBA00038359"/>
    </source>
</evidence>